<accession>A0A1Y5TSF3</accession>
<evidence type="ECO:0000313" key="1">
    <source>
        <dbReference type="EMBL" id="SLN66915.1"/>
    </source>
</evidence>
<dbReference type="Proteomes" id="UP000193307">
    <property type="component" value="Unassembled WGS sequence"/>
</dbReference>
<evidence type="ECO:0000313" key="2">
    <source>
        <dbReference type="Proteomes" id="UP000193307"/>
    </source>
</evidence>
<protein>
    <submittedName>
        <fullName evidence="1">Uncharacterized protein</fullName>
    </submittedName>
</protein>
<keyword evidence="2" id="KW-1185">Reference proteome</keyword>
<dbReference type="AlphaFoldDB" id="A0A1Y5TSF3"/>
<dbReference type="EMBL" id="FWFW01000015">
    <property type="protein sequence ID" value="SLN66915.1"/>
    <property type="molecule type" value="Genomic_DNA"/>
</dbReference>
<proteinExistence type="predicted"/>
<organism evidence="1 2">
    <name type="scientific">Pacificibacter marinus</name>
    <dbReference type="NCBI Taxonomy" id="658057"/>
    <lineage>
        <taxon>Bacteria</taxon>
        <taxon>Pseudomonadati</taxon>
        <taxon>Pseudomonadota</taxon>
        <taxon>Alphaproteobacteria</taxon>
        <taxon>Rhodobacterales</taxon>
        <taxon>Roseobacteraceae</taxon>
        <taxon>Pacificibacter</taxon>
    </lineage>
</organism>
<gene>
    <name evidence="1" type="ORF">PAM7971_03533</name>
</gene>
<reference evidence="1 2" key="1">
    <citation type="submission" date="2017-03" db="EMBL/GenBank/DDBJ databases">
        <authorList>
            <person name="Afonso C.L."/>
            <person name="Miller P.J."/>
            <person name="Scott M.A."/>
            <person name="Spackman E."/>
            <person name="Goraichik I."/>
            <person name="Dimitrov K.M."/>
            <person name="Suarez D.L."/>
            <person name="Swayne D.E."/>
        </authorList>
    </citation>
    <scope>NUCLEOTIDE SEQUENCE [LARGE SCALE GENOMIC DNA]</scope>
    <source>
        <strain evidence="1 2">CECT 7971</strain>
    </source>
</reference>
<sequence length="29" mass="3336">MIAQIDGIVWAEDGVNLIMRKQKALRLPR</sequence>
<name>A0A1Y5TSF3_9RHOB</name>